<evidence type="ECO:0000313" key="2">
    <source>
        <dbReference type="Proteomes" id="UP000009879"/>
    </source>
</evidence>
<dbReference type="OrthoDB" id="4947294at2"/>
<dbReference type="AlphaFoldDB" id="K9AYI2"/>
<accession>K9AYI2</accession>
<name>K9AYI2_9MICO</name>
<protein>
    <submittedName>
        <fullName evidence="1">Uncharacterized protein</fullName>
    </submittedName>
</protein>
<proteinExistence type="predicted"/>
<gene>
    <name evidence="1" type="ORF">C272_07727</name>
</gene>
<reference evidence="1 2" key="1">
    <citation type="submission" date="2012-09" db="EMBL/GenBank/DDBJ databases">
        <title>Genome Sequence of Brevibacterium casei S18.</title>
        <authorList>
            <person name="Sharma R."/>
            <person name="Singh A."/>
            <person name="Jangir P.K."/>
        </authorList>
    </citation>
    <scope>NUCLEOTIDE SEQUENCE [LARGE SCALE GENOMIC DNA]</scope>
    <source>
        <strain evidence="1 2">S18</strain>
    </source>
</reference>
<dbReference type="Proteomes" id="UP000009879">
    <property type="component" value="Unassembled WGS sequence"/>
</dbReference>
<sequence>MTEKTPEIDPAFVTAARRQLDRIRWRREIDRAYRGGERAEAIADRLGESVDTIISEIRKLERRPNALVRTPKEVIDEYVVGERSRDDLVATLSSWPYTYGQLGVNDGVDILTSDAWDRGTWDDVKSARASHVIDDETFALIARAADLPAAVFPYWVNGPTQ</sequence>
<dbReference type="PATRIC" id="fig|1229781.4.peg.1549"/>
<organism evidence="1 2">
    <name type="scientific">Brevibacterium casei S18</name>
    <dbReference type="NCBI Taxonomy" id="1229781"/>
    <lineage>
        <taxon>Bacteria</taxon>
        <taxon>Bacillati</taxon>
        <taxon>Actinomycetota</taxon>
        <taxon>Actinomycetes</taxon>
        <taxon>Micrococcales</taxon>
        <taxon>Brevibacteriaceae</taxon>
        <taxon>Brevibacterium</taxon>
    </lineage>
</organism>
<dbReference type="RefSeq" id="WP_009377482.1">
    <property type="nucleotide sequence ID" value="NZ_AMSP01000005.1"/>
</dbReference>
<dbReference type="eggNOG" id="ENOG5033HGH">
    <property type="taxonomic scope" value="Bacteria"/>
</dbReference>
<evidence type="ECO:0000313" key="1">
    <source>
        <dbReference type="EMBL" id="EKU47617.1"/>
    </source>
</evidence>
<keyword evidence="2" id="KW-1185">Reference proteome</keyword>
<dbReference type="EMBL" id="AMSP01000005">
    <property type="protein sequence ID" value="EKU47617.1"/>
    <property type="molecule type" value="Genomic_DNA"/>
</dbReference>
<comment type="caution">
    <text evidence="1">The sequence shown here is derived from an EMBL/GenBank/DDBJ whole genome shotgun (WGS) entry which is preliminary data.</text>
</comment>